<evidence type="ECO:0000313" key="5">
    <source>
        <dbReference type="EMBL" id="SEL18676.1"/>
    </source>
</evidence>
<accession>A0A1H7N4W2</accession>
<feature type="transmembrane region" description="Helical" evidence="2">
    <location>
        <begin position="283"/>
        <end position="302"/>
    </location>
</feature>
<dbReference type="STRING" id="641665.GCA_002104455_03431"/>
<dbReference type="Gene3D" id="3.30.70.270">
    <property type="match status" value="1"/>
</dbReference>
<keyword evidence="2" id="KW-1133">Transmembrane helix</keyword>
<dbReference type="SUPFAM" id="SSF141868">
    <property type="entry name" value="EAL domain-like"/>
    <property type="match status" value="1"/>
</dbReference>
<dbReference type="GO" id="GO:0071111">
    <property type="term" value="F:cyclic-guanylate-specific phosphodiesterase activity"/>
    <property type="evidence" value="ECO:0007669"/>
    <property type="project" value="InterPro"/>
</dbReference>
<feature type="domain" description="GGDEF" evidence="4">
    <location>
        <begin position="404"/>
        <end position="537"/>
    </location>
</feature>
<dbReference type="Proteomes" id="UP000199297">
    <property type="component" value="Unassembled WGS sequence"/>
</dbReference>
<protein>
    <submittedName>
        <fullName evidence="5">Diguanylate cyclase/phosphodiesterase</fullName>
    </submittedName>
</protein>
<dbReference type="InterPro" id="IPR029150">
    <property type="entry name" value="dCache_3"/>
</dbReference>
<evidence type="ECO:0000256" key="2">
    <source>
        <dbReference type="SAM" id="Phobius"/>
    </source>
</evidence>
<dbReference type="PROSITE" id="PS50887">
    <property type="entry name" value="GGDEF"/>
    <property type="match status" value="1"/>
</dbReference>
<dbReference type="RefSeq" id="WP_085284920.1">
    <property type="nucleotide sequence ID" value="NZ_FOBI01000007.1"/>
</dbReference>
<organism evidence="5 6">
    <name type="scientific">Colwellia chukchiensis</name>
    <dbReference type="NCBI Taxonomy" id="641665"/>
    <lineage>
        <taxon>Bacteria</taxon>
        <taxon>Pseudomonadati</taxon>
        <taxon>Pseudomonadota</taxon>
        <taxon>Gammaproteobacteria</taxon>
        <taxon>Alteromonadales</taxon>
        <taxon>Colwelliaceae</taxon>
        <taxon>Colwellia</taxon>
    </lineage>
</organism>
<sequence length="816" mass="91452">MKLKFVSVSAKFFVLVVGALLVLSLSLAMLSISRLEQEFAHYQSNKLRQGKAQFAMQSRIQREQAGIWLESFTDLIQLKQQENFQQAAVALKQQFDSLQINHNVEALWLVSSELTPIYQSSSLSRQALSSMARVKETLAPDSYLSCQQRCLQLVSIPVLNARKDMAIVTMAISLVDVIYAINQALENQVAIVAFAKTPQVTLAQAKIVTSSATNLMSALFNQNPNSHKVRNVVADGLQVEHLTRSYLINLLPLASSSSQDFYLTLVDDVSSFTEKYQSYRMQFVLSVVAIFIIIALLVHFVAGPFTKRILVLSDLLPLLAQKEFEQFRAVTISQSKLFPDEVDILINASTELSYELEQLNRAVTQKTKELENIAMYDLLTGLANRNMLNYQLRKQLISATRNNSNVGILFLDLDDFKKVNDSHGHGEGDKLLVEAAKRISHNVANLGTVCRFGGDEFVIVLNENTPDQVAKRLAKAILASFHQPIKVDSAMFYVTCSIGIAMTEGKLIKASELVSHADIAMYEAKDNGGDQYFIYHGDMFQRVAHRVMMEGEVKQALAKGQFSLSLQPQLVAKTNKVYGFEALLRWQHPERGMVSPDDFIPILENSEHMIALGYWVIRRCFQLSKKIKQVGLDDVVIAINLSAAQFTDVNLPDYLNSLLDEFQLTAASFELELTEQTLVKDIDKAIISMDNLRLLGFSFAIDDFGTGYSSLAYLKRMPVDVIKIDKSFVFGMLENNADFQIIMSTIAMVKNLGLTVIAEGVETQAQLRSLTENDCDLIQGYFFSKPIPETELFEFIDSEIVDGKWRVDLIAKPTSH</sequence>
<dbReference type="CDD" id="cd01949">
    <property type="entry name" value="GGDEF"/>
    <property type="match status" value="1"/>
</dbReference>
<dbReference type="Pfam" id="PF00563">
    <property type="entry name" value="EAL"/>
    <property type="match status" value="1"/>
</dbReference>
<dbReference type="NCBIfam" id="TIGR00254">
    <property type="entry name" value="GGDEF"/>
    <property type="match status" value="1"/>
</dbReference>
<proteinExistence type="predicted"/>
<dbReference type="FunFam" id="3.30.70.270:FF:000001">
    <property type="entry name" value="Diguanylate cyclase domain protein"/>
    <property type="match status" value="1"/>
</dbReference>
<keyword evidence="6" id="KW-1185">Reference proteome</keyword>
<dbReference type="InterPro" id="IPR043128">
    <property type="entry name" value="Rev_trsase/Diguanyl_cyclase"/>
</dbReference>
<dbReference type="InterPro" id="IPR029787">
    <property type="entry name" value="Nucleotide_cyclase"/>
</dbReference>
<dbReference type="InterPro" id="IPR000160">
    <property type="entry name" value="GGDEF_dom"/>
</dbReference>
<dbReference type="AlphaFoldDB" id="A0A1H7N4W2"/>
<dbReference type="Pfam" id="PF00990">
    <property type="entry name" value="GGDEF"/>
    <property type="match status" value="1"/>
</dbReference>
<name>A0A1H7N4W2_9GAMM</name>
<evidence type="ECO:0000256" key="1">
    <source>
        <dbReference type="ARBA" id="ARBA00001946"/>
    </source>
</evidence>
<feature type="transmembrane region" description="Helical" evidence="2">
    <location>
        <begin position="12"/>
        <end position="32"/>
    </location>
</feature>
<dbReference type="SUPFAM" id="SSF55073">
    <property type="entry name" value="Nucleotide cyclase"/>
    <property type="match status" value="1"/>
</dbReference>
<dbReference type="Gene3D" id="3.20.20.450">
    <property type="entry name" value="EAL domain"/>
    <property type="match status" value="1"/>
</dbReference>
<evidence type="ECO:0000259" key="3">
    <source>
        <dbReference type="PROSITE" id="PS50883"/>
    </source>
</evidence>
<feature type="domain" description="EAL" evidence="3">
    <location>
        <begin position="546"/>
        <end position="800"/>
    </location>
</feature>
<evidence type="ECO:0000259" key="4">
    <source>
        <dbReference type="PROSITE" id="PS50887"/>
    </source>
</evidence>
<keyword evidence="2" id="KW-0472">Membrane</keyword>
<evidence type="ECO:0000313" key="6">
    <source>
        <dbReference type="Proteomes" id="UP000199297"/>
    </source>
</evidence>
<dbReference type="SMART" id="SM00052">
    <property type="entry name" value="EAL"/>
    <property type="match status" value="1"/>
</dbReference>
<dbReference type="CDD" id="cd01948">
    <property type="entry name" value="EAL"/>
    <property type="match status" value="1"/>
</dbReference>
<dbReference type="Pfam" id="PF14827">
    <property type="entry name" value="dCache_3"/>
    <property type="match status" value="1"/>
</dbReference>
<dbReference type="EMBL" id="FOBI01000007">
    <property type="protein sequence ID" value="SEL18676.1"/>
    <property type="molecule type" value="Genomic_DNA"/>
</dbReference>
<dbReference type="InterPro" id="IPR035919">
    <property type="entry name" value="EAL_sf"/>
</dbReference>
<dbReference type="PANTHER" id="PTHR33121">
    <property type="entry name" value="CYCLIC DI-GMP PHOSPHODIESTERASE PDEF"/>
    <property type="match status" value="1"/>
</dbReference>
<gene>
    <name evidence="5" type="ORF">SAMN05216262_10731</name>
</gene>
<dbReference type="SMART" id="SM00267">
    <property type="entry name" value="GGDEF"/>
    <property type="match status" value="1"/>
</dbReference>
<dbReference type="OrthoDB" id="8553030at2"/>
<dbReference type="InterPro" id="IPR050706">
    <property type="entry name" value="Cyclic-di-GMP_PDE-like"/>
</dbReference>
<dbReference type="PANTHER" id="PTHR33121:SF70">
    <property type="entry name" value="SIGNALING PROTEIN YKOW"/>
    <property type="match status" value="1"/>
</dbReference>
<reference evidence="6" key="1">
    <citation type="submission" date="2016-10" db="EMBL/GenBank/DDBJ databases">
        <authorList>
            <person name="Varghese N."/>
            <person name="Submissions S."/>
        </authorList>
    </citation>
    <scope>NUCLEOTIDE SEQUENCE [LARGE SCALE GENOMIC DNA]</scope>
    <source>
        <strain evidence="6">CGMCC 1.9127</strain>
    </source>
</reference>
<dbReference type="PROSITE" id="PS50883">
    <property type="entry name" value="EAL"/>
    <property type="match status" value="1"/>
</dbReference>
<dbReference type="InterPro" id="IPR001633">
    <property type="entry name" value="EAL_dom"/>
</dbReference>
<keyword evidence="2" id="KW-0812">Transmembrane</keyword>
<comment type="cofactor">
    <cofactor evidence="1">
        <name>Mg(2+)</name>
        <dbReference type="ChEBI" id="CHEBI:18420"/>
    </cofactor>
</comment>